<feature type="region of interest" description="Disordered" evidence="11">
    <location>
        <begin position="95"/>
        <end position="123"/>
    </location>
</feature>
<sequence length="123" mass="14008">MGRVRHKRTHHARRDVSRGARTRARTLDQDQIHANLSDPLKRAELENPSELDPTKAGLGQFYCIPCDRHMPSAAHLDTHQRSKLHKRKLKKVTEEVPFTPEEAERAAGIGVDNRQRNSSAMDV</sequence>
<proteinExistence type="inferred from homology"/>
<dbReference type="PROSITE" id="PS00028">
    <property type="entry name" value="ZINC_FINGER_C2H2_1"/>
    <property type="match status" value="1"/>
</dbReference>
<feature type="compositionally biased region" description="Basic residues" evidence="11">
    <location>
        <begin position="1"/>
        <end position="13"/>
    </location>
</feature>
<dbReference type="EMBL" id="JAPDMZ010000007">
    <property type="protein sequence ID" value="KAK0557210.1"/>
    <property type="molecule type" value="Genomic_DNA"/>
</dbReference>
<dbReference type="SUPFAM" id="SSF57667">
    <property type="entry name" value="beta-beta-alpha zinc fingers"/>
    <property type="match status" value="1"/>
</dbReference>
<dbReference type="GO" id="GO:0043021">
    <property type="term" value="F:ribonucleoprotein complex binding"/>
    <property type="evidence" value="ECO:0007669"/>
    <property type="project" value="UniProtKB-ARBA"/>
</dbReference>
<evidence type="ECO:0000256" key="8">
    <source>
        <dbReference type="ARBA" id="ARBA00023242"/>
    </source>
</evidence>
<keyword evidence="4" id="KW-0690">Ribosome biogenesis</keyword>
<evidence type="ECO:0000256" key="10">
    <source>
        <dbReference type="PROSITE-ProRule" id="PRU00042"/>
    </source>
</evidence>
<feature type="domain" description="C2H2-type" evidence="12">
    <location>
        <begin position="61"/>
        <end position="90"/>
    </location>
</feature>
<keyword evidence="5" id="KW-0479">Metal-binding</keyword>
<dbReference type="PANTHER" id="PTHR46095:SF1">
    <property type="entry name" value="ZINC FINGER PROTEIN 593"/>
    <property type="match status" value="1"/>
</dbReference>
<dbReference type="GO" id="GO:0008270">
    <property type="term" value="F:zinc ion binding"/>
    <property type="evidence" value="ECO:0007669"/>
    <property type="project" value="UniProtKB-KW"/>
</dbReference>
<keyword evidence="7" id="KW-0862">Zinc</keyword>
<dbReference type="InterPro" id="IPR013087">
    <property type="entry name" value="Znf_C2H2_type"/>
</dbReference>
<evidence type="ECO:0000256" key="4">
    <source>
        <dbReference type="ARBA" id="ARBA00022517"/>
    </source>
</evidence>
<dbReference type="AlphaFoldDB" id="A0AAN6GVK9"/>
<evidence type="ECO:0000256" key="11">
    <source>
        <dbReference type="SAM" id="MobiDB-lite"/>
    </source>
</evidence>
<evidence type="ECO:0000256" key="3">
    <source>
        <dbReference type="ARBA" id="ARBA00022490"/>
    </source>
</evidence>
<keyword evidence="3" id="KW-0963">Cytoplasm</keyword>
<accession>A0AAN6GVK9</accession>
<evidence type="ECO:0000256" key="6">
    <source>
        <dbReference type="ARBA" id="ARBA00022771"/>
    </source>
</evidence>
<evidence type="ECO:0000313" key="14">
    <source>
        <dbReference type="Proteomes" id="UP001176517"/>
    </source>
</evidence>
<dbReference type="FunFam" id="3.30.160.60:FF:000299">
    <property type="entry name" value="Zinc finger protein 593"/>
    <property type="match status" value="1"/>
</dbReference>
<dbReference type="GO" id="GO:0005634">
    <property type="term" value="C:nucleus"/>
    <property type="evidence" value="ECO:0007669"/>
    <property type="project" value="UniProtKB-SubCell"/>
</dbReference>
<dbReference type="GO" id="GO:0005737">
    <property type="term" value="C:cytoplasm"/>
    <property type="evidence" value="ECO:0007669"/>
    <property type="project" value="UniProtKB-SubCell"/>
</dbReference>
<keyword evidence="14" id="KW-1185">Reference proteome</keyword>
<evidence type="ECO:0000256" key="2">
    <source>
        <dbReference type="ARBA" id="ARBA00004496"/>
    </source>
</evidence>
<gene>
    <name evidence="13" type="ORF">OC846_000660</name>
</gene>
<keyword evidence="8" id="KW-0539">Nucleus</keyword>
<protein>
    <recommendedName>
        <fullName evidence="12">C2H2-type domain-containing protein</fullName>
    </recommendedName>
</protein>
<comment type="caution">
    <text evidence="13">The sequence shown here is derived from an EMBL/GenBank/DDBJ whole genome shotgun (WGS) entry which is preliminary data.</text>
</comment>
<dbReference type="GO" id="GO:0042254">
    <property type="term" value="P:ribosome biogenesis"/>
    <property type="evidence" value="ECO:0007669"/>
    <property type="project" value="UniProtKB-KW"/>
</dbReference>
<feature type="region of interest" description="Disordered" evidence="11">
    <location>
        <begin position="1"/>
        <end position="54"/>
    </location>
</feature>
<evidence type="ECO:0000256" key="9">
    <source>
        <dbReference type="ARBA" id="ARBA00038064"/>
    </source>
</evidence>
<dbReference type="InterPro" id="IPR036236">
    <property type="entry name" value="Znf_C2H2_sf"/>
</dbReference>
<dbReference type="Gene3D" id="3.30.160.60">
    <property type="entry name" value="Classic Zinc Finger"/>
    <property type="match status" value="1"/>
</dbReference>
<keyword evidence="6 10" id="KW-0863">Zinc-finger</keyword>
<dbReference type="Proteomes" id="UP001176517">
    <property type="component" value="Unassembled WGS sequence"/>
</dbReference>
<dbReference type="InterPro" id="IPR051879">
    <property type="entry name" value="C2H2-ZF_Maturation_Protein"/>
</dbReference>
<evidence type="ECO:0000256" key="7">
    <source>
        <dbReference type="ARBA" id="ARBA00022833"/>
    </source>
</evidence>
<evidence type="ECO:0000259" key="12">
    <source>
        <dbReference type="PROSITE" id="PS50157"/>
    </source>
</evidence>
<name>A0AAN6GVK9_9BASI</name>
<evidence type="ECO:0000256" key="5">
    <source>
        <dbReference type="ARBA" id="ARBA00022723"/>
    </source>
</evidence>
<dbReference type="PROSITE" id="PS50157">
    <property type="entry name" value="ZINC_FINGER_C2H2_2"/>
    <property type="match status" value="1"/>
</dbReference>
<dbReference type="InterPro" id="IPR022755">
    <property type="entry name" value="Znf_C2H2_jaz"/>
</dbReference>
<dbReference type="PANTHER" id="PTHR46095">
    <property type="entry name" value="ZINC FINGER PROTEIN 593"/>
    <property type="match status" value="1"/>
</dbReference>
<dbReference type="Pfam" id="PF12171">
    <property type="entry name" value="zf-C2H2_jaz"/>
    <property type="match status" value="1"/>
</dbReference>
<evidence type="ECO:0000256" key="1">
    <source>
        <dbReference type="ARBA" id="ARBA00004123"/>
    </source>
</evidence>
<comment type="subcellular location">
    <subcellularLocation>
        <location evidence="2">Cytoplasm</location>
    </subcellularLocation>
    <subcellularLocation>
        <location evidence="1">Nucleus</location>
    </subcellularLocation>
</comment>
<comment type="similarity">
    <text evidence="9">Belongs to the ZNF593/BUD20 C2H2-type zinc-finger protein family.</text>
</comment>
<reference evidence="13" key="1">
    <citation type="journal article" date="2023" name="PhytoFront">
        <title>Draft Genome Resources of Seven Strains of Tilletia horrida, Causal Agent of Kernel Smut of Rice.</title>
        <authorList>
            <person name="Khanal S."/>
            <person name="Antony Babu S."/>
            <person name="Zhou X.G."/>
        </authorList>
    </citation>
    <scope>NUCLEOTIDE SEQUENCE</scope>
    <source>
        <strain evidence="13">TX6</strain>
    </source>
</reference>
<evidence type="ECO:0000313" key="13">
    <source>
        <dbReference type="EMBL" id="KAK0557210.1"/>
    </source>
</evidence>
<organism evidence="13 14">
    <name type="scientific">Tilletia horrida</name>
    <dbReference type="NCBI Taxonomy" id="155126"/>
    <lineage>
        <taxon>Eukaryota</taxon>
        <taxon>Fungi</taxon>
        <taxon>Dikarya</taxon>
        <taxon>Basidiomycota</taxon>
        <taxon>Ustilaginomycotina</taxon>
        <taxon>Exobasidiomycetes</taxon>
        <taxon>Tilletiales</taxon>
        <taxon>Tilletiaceae</taxon>
        <taxon>Tilletia</taxon>
    </lineage>
</organism>